<dbReference type="Proteomes" id="UP000245474">
    <property type="component" value="Unassembled WGS sequence"/>
</dbReference>
<dbReference type="GO" id="GO:0022857">
    <property type="term" value="F:transmembrane transporter activity"/>
    <property type="evidence" value="ECO:0007669"/>
    <property type="project" value="InterPro"/>
</dbReference>
<comment type="caution">
    <text evidence="3">The sequence shown here is derived from an EMBL/GenBank/DDBJ whole genome shotgun (WGS) entry which is preliminary data.</text>
</comment>
<feature type="domain" description="ABC-type glycine betaine transport system substrate-binding" evidence="2">
    <location>
        <begin position="31"/>
        <end position="281"/>
    </location>
</feature>
<sequence>MNLRIRYRFLTVLALAFGVAAGSVHAQGEEPVRFGVQSWPGVTVKTQVATQLLEAMGYPAETRELSTSVIYQGLRQGDVDVSLGAWMPAHEGMVQPLLEDNAAEQFAVNLEGAVQGLAVTADVYDSGVTSVEALVANGERFDRTIYAIEPGAGMTRAFRAAVENDYKGLGDWQVVPSSVAGMMAQVQRAVDRGEPVVFHGWRPHWMNVRHDIRFLSDDEGSEIADLETTVYTMVRTGWPASHPNAARFLEQFLVPTEAQSVWIHEYDYEERDPETVAAEWIGNNLDVVEGWLEGVETADGKPAIEAVRASF</sequence>
<dbReference type="AlphaFoldDB" id="A0A2U2MZA8"/>
<dbReference type="CDD" id="cd13640">
    <property type="entry name" value="PBP2_ChoX"/>
    <property type="match status" value="1"/>
</dbReference>
<dbReference type="Gene3D" id="3.40.190.10">
    <property type="entry name" value="Periplasmic binding protein-like II"/>
    <property type="match status" value="1"/>
</dbReference>
<proteinExistence type="predicted"/>
<accession>A0A2U2MZA8</accession>
<reference evidence="3 4" key="1">
    <citation type="submission" date="2018-05" db="EMBL/GenBank/DDBJ databases">
        <title>Spiribacter halobius sp. nov., a moderately halophilic bacterium isolated from marine solar saltern.</title>
        <authorList>
            <person name="Zheng W.-S."/>
            <person name="Lu D.-C."/>
            <person name="Du Z.-J."/>
        </authorList>
    </citation>
    <scope>NUCLEOTIDE SEQUENCE [LARGE SCALE GENOMIC DNA]</scope>
    <source>
        <strain evidence="3 4">E85</strain>
    </source>
</reference>
<dbReference type="SUPFAM" id="SSF53850">
    <property type="entry name" value="Periplasmic binding protein-like II"/>
    <property type="match status" value="1"/>
</dbReference>
<dbReference type="EMBL" id="QFFI01000022">
    <property type="protein sequence ID" value="PWG62133.1"/>
    <property type="molecule type" value="Genomic_DNA"/>
</dbReference>
<keyword evidence="4" id="KW-1185">Reference proteome</keyword>
<dbReference type="RefSeq" id="WP_109679336.1">
    <property type="nucleotide sequence ID" value="NZ_CP086615.1"/>
</dbReference>
<evidence type="ECO:0000313" key="3">
    <source>
        <dbReference type="EMBL" id="PWG62133.1"/>
    </source>
</evidence>
<dbReference type="InterPro" id="IPR017783">
    <property type="entry name" value="ABC_choline_sub-bd"/>
</dbReference>
<dbReference type="OrthoDB" id="9787902at2"/>
<organism evidence="3 4">
    <name type="scientific">Sediminicurvatus halobius</name>
    <dbReference type="NCBI Taxonomy" id="2182432"/>
    <lineage>
        <taxon>Bacteria</taxon>
        <taxon>Pseudomonadati</taxon>
        <taxon>Pseudomonadota</taxon>
        <taxon>Gammaproteobacteria</taxon>
        <taxon>Chromatiales</taxon>
        <taxon>Ectothiorhodospiraceae</taxon>
        <taxon>Sediminicurvatus</taxon>
    </lineage>
</organism>
<dbReference type="Gene3D" id="3.40.190.100">
    <property type="entry name" value="Glycine betaine-binding periplasmic protein, domain 2"/>
    <property type="match status" value="1"/>
</dbReference>
<dbReference type="InterPro" id="IPR007210">
    <property type="entry name" value="ABC_Gly_betaine_transp_sub-bd"/>
</dbReference>
<evidence type="ECO:0000259" key="2">
    <source>
        <dbReference type="Pfam" id="PF04069"/>
    </source>
</evidence>
<gene>
    <name evidence="3" type="ORF">DEM34_13425</name>
</gene>
<dbReference type="GO" id="GO:0043190">
    <property type="term" value="C:ATP-binding cassette (ABC) transporter complex"/>
    <property type="evidence" value="ECO:0007669"/>
    <property type="project" value="InterPro"/>
</dbReference>
<protein>
    <submittedName>
        <fullName evidence="3">ABC transporter substrate-binding protein</fullName>
    </submittedName>
</protein>
<dbReference type="GO" id="GO:0015871">
    <property type="term" value="P:choline transport"/>
    <property type="evidence" value="ECO:0007669"/>
    <property type="project" value="InterPro"/>
</dbReference>
<feature type="signal peptide" evidence="1">
    <location>
        <begin position="1"/>
        <end position="26"/>
    </location>
</feature>
<dbReference type="Pfam" id="PF04069">
    <property type="entry name" value="OpuAC"/>
    <property type="match status" value="1"/>
</dbReference>
<feature type="chain" id="PRO_5015546050" evidence="1">
    <location>
        <begin position="27"/>
        <end position="311"/>
    </location>
</feature>
<dbReference type="GO" id="GO:0033265">
    <property type="term" value="F:choline binding"/>
    <property type="evidence" value="ECO:0007669"/>
    <property type="project" value="InterPro"/>
</dbReference>
<evidence type="ECO:0000256" key="1">
    <source>
        <dbReference type="SAM" id="SignalP"/>
    </source>
</evidence>
<keyword evidence="1" id="KW-0732">Signal</keyword>
<name>A0A2U2MZA8_9GAMM</name>
<dbReference type="GO" id="GO:0042597">
    <property type="term" value="C:periplasmic space"/>
    <property type="evidence" value="ECO:0007669"/>
    <property type="project" value="InterPro"/>
</dbReference>
<evidence type="ECO:0000313" key="4">
    <source>
        <dbReference type="Proteomes" id="UP000245474"/>
    </source>
</evidence>